<protein>
    <submittedName>
        <fullName evidence="3">ComF family protein</fullName>
    </submittedName>
</protein>
<evidence type="ECO:0000313" key="3">
    <source>
        <dbReference type="EMBL" id="KRM29567.1"/>
    </source>
</evidence>
<accession>A0A0R1XH85</accession>
<gene>
    <name evidence="3" type="ORF">FD32_GL001322</name>
</gene>
<dbReference type="AlphaFoldDB" id="A0A0R1XH85"/>
<proteinExistence type="inferred from homology"/>
<dbReference type="STRING" id="1423782.FD32_GL001322"/>
<sequence length="224" mass="25418">MKCLICKKALTYRLTIKDLLWPDKISFPVICPQCQQGFAKIGAGRCPGCGRPKEAAMLCAECQAWQEKYGWHLKHRALYRYNDAMKAFMQQYKFNGDYMMRHVFHDEFVQAIQAAKADRVVPIPVTPTTMKTRGFNQVGGLLTGVKITECLQTRQKSKQAQSKKTRQERLATKQPFCLVDDCQLVDQTVLLVDDVYTTGRTLYHAAALIHKAGAREVISISLAR</sequence>
<dbReference type="InterPro" id="IPR051910">
    <property type="entry name" value="ComF/GntX_DNA_util-trans"/>
</dbReference>
<dbReference type="OrthoDB" id="9779910at2"/>
<dbReference type="Pfam" id="PF00156">
    <property type="entry name" value="Pribosyltran"/>
    <property type="match status" value="1"/>
</dbReference>
<dbReference type="SUPFAM" id="SSF53271">
    <property type="entry name" value="PRTase-like"/>
    <property type="match status" value="1"/>
</dbReference>
<reference evidence="3 4" key="1">
    <citation type="journal article" date="2015" name="Genome Announc.">
        <title>Expanding the biotechnology potential of lactobacilli through comparative genomics of 213 strains and associated genera.</title>
        <authorList>
            <person name="Sun Z."/>
            <person name="Harris H.M."/>
            <person name="McCann A."/>
            <person name="Guo C."/>
            <person name="Argimon S."/>
            <person name="Zhang W."/>
            <person name="Yang X."/>
            <person name="Jeffery I.B."/>
            <person name="Cooney J.C."/>
            <person name="Kagawa T.F."/>
            <person name="Liu W."/>
            <person name="Song Y."/>
            <person name="Salvetti E."/>
            <person name="Wrobel A."/>
            <person name="Rasinkangas P."/>
            <person name="Parkhill J."/>
            <person name="Rea M.C."/>
            <person name="O'Sullivan O."/>
            <person name="Ritari J."/>
            <person name="Douillard F.P."/>
            <person name="Paul Ross R."/>
            <person name="Yang R."/>
            <person name="Briner A.E."/>
            <person name="Felis G.E."/>
            <person name="de Vos W.M."/>
            <person name="Barrangou R."/>
            <person name="Klaenhammer T.R."/>
            <person name="Caufield P.W."/>
            <person name="Cui Y."/>
            <person name="Zhang H."/>
            <person name="O'Toole P.W."/>
        </authorList>
    </citation>
    <scope>NUCLEOTIDE SEQUENCE [LARGE SCALE GENOMIC DNA]</scope>
    <source>
        <strain evidence="3 4">DSM 6035</strain>
    </source>
</reference>
<evidence type="ECO:0000259" key="2">
    <source>
        <dbReference type="Pfam" id="PF00156"/>
    </source>
</evidence>
<dbReference type="PATRIC" id="fig|1423782.4.peg.1381"/>
<dbReference type="Gene3D" id="3.40.50.2020">
    <property type="match status" value="1"/>
</dbReference>
<dbReference type="InterPro" id="IPR000836">
    <property type="entry name" value="PRTase_dom"/>
</dbReference>
<evidence type="ECO:0000313" key="4">
    <source>
        <dbReference type="Proteomes" id="UP000051412"/>
    </source>
</evidence>
<dbReference type="CDD" id="cd06223">
    <property type="entry name" value="PRTases_typeI"/>
    <property type="match status" value="1"/>
</dbReference>
<comment type="caution">
    <text evidence="3">The sequence shown here is derived from an EMBL/GenBank/DDBJ whole genome shotgun (WGS) entry which is preliminary data.</text>
</comment>
<dbReference type="RefSeq" id="WP_047769287.1">
    <property type="nucleotide sequence ID" value="NZ_AZGM01000022.1"/>
</dbReference>
<evidence type="ECO:0000256" key="1">
    <source>
        <dbReference type="ARBA" id="ARBA00008007"/>
    </source>
</evidence>
<feature type="domain" description="Phosphoribosyltransferase" evidence="2">
    <location>
        <begin position="175"/>
        <end position="223"/>
    </location>
</feature>
<dbReference type="Proteomes" id="UP000051412">
    <property type="component" value="Unassembled WGS sequence"/>
</dbReference>
<dbReference type="EMBL" id="AZGM01000022">
    <property type="protein sequence ID" value="KRM29567.1"/>
    <property type="molecule type" value="Genomic_DNA"/>
</dbReference>
<organism evidence="3 4">
    <name type="scientific">Limosilactobacillus panis DSM 6035</name>
    <dbReference type="NCBI Taxonomy" id="1423782"/>
    <lineage>
        <taxon>Bacteria</taxon>
        <taxon>Bacillati</taxon>
        <taxon>Bacillota</taxon>
        <taxon>Bacilli</taxon>
        <taxon>Lactobacillales</taxon>
        <taxon>Lactobacillaceae</taxon>
        <taxon>Limosilactobacillus</taxon>
    </lineage>
</organism>
<keyword evidence="4" id="KW-1185">Reference proteome</keyword>
<dbReference type="PANTHER" id="PTHR47505">
    <property type="entry name" value="DNA UTILIZATION PROTEIN YHGH"/>
    <property type="match status" value="1"/>
</dbReference>
<comment type="similarity">
    <text evidence="1">Belongs to the ComF/GntX family.</text>
</comment>
<dbReference type="InterPro" id="IPR029057">
    <property type="entry name" value="PRTase-like"/>
</dbReference>
<dbReference type="PANTHER" id="PTHR47505:SF1">
    <property type="entry name" value="DNA UTILIZATION PROTEIN YHGH"/>
    <property type="match status" value="1"/>
</dbReference>
<name>A0A0R1XH85_9LACO</name>